<evidence type="ECO:0000313" key="2">
    <source>
        <dbReference type="RefSeq" id="XP_035677525.1"/>
    </source>
</evidence>
<dbReference type="AlphaFoldDB" id="A0A9J7MSG1"/>
<dbReference type="Proteomes" id="UP000001554">
    <property type="component" value="Chromosome 5"/>
</dbReference>
<evidence type="ECO:0000313" key="1">
    <source>
        <dbReference type="Proteomes" id="UP000001554"/>
    </source>
</evidence>
<dbReference type="RefSeq" id="XP_035677525.1">
    <property type="nucleotide sequence ID" value="XM_035821632.1"/>
</dbReference>
<dbReference type="InterPro" id="IPR052789">
    <property type="entry name" value="SSUH2_homolog"/>
</dbReference>
<reference evidence="2" key="2">
    <citation type="submission" date="2025-08" db="UniProtKB">
        <authorList>
            <consortium name="RefSeq"/>
        </authorList>
    </citation>
    <scope>IDENTIFICATION</scope>
    <source>
        <strain evidence="2">S238N-H82</strain>
        <tissue evidence="2">Testes</tissue>
    </source>
</reference>
<gene>
    <name evidence="2" type="primary">LOC118416509</name>
</gene>
<protein>
    <submittedName>
        <fullName evidence="2">Protein SSUH2 homolog</fullName>
    </submittedName>
</protein>
<dbReference type="OrthoDB" id="3355217at2759"/>
<sequence>MFQKAKHSLEVPHTASVKLCDYCSGSGKVQCSWCSGRGSKPCHACNQTGRVRESGANGSYYYRSCYYCKGGRTECTWCNQTGKQRCLVCEGTGKLKWYTRLTIKWRNHVEDYILNGTSLPDKKIRKVAGHEAFKEEHPRVWPINHFHEEEINTASRNLVQKHSTAFPDEKILMQRHQVRIIPVAEASYDWKAKDYNFIVYGLESKVYAPDYPQKCCCGCSIL</sequence>
<dbReference type="OMA" id="IKCFIRL"/>
<dbReference type="KEGG" id="bfo:118416509"/>
<proteinExistence type="predicted"/>
<dbReference type="PANTHER" id="PTHR48465:SF1">
    <property type="entry name" value="PROTEIN SSUH2 HOMOLOG"/>
    <property type="match status" value="1"/>
</dbReference>
<organism evidence="1 2">
    <name type="scientific">Branchiostoma floridae</name>
    <name type="common">Florida lancelet</name>
    <name type="synonym">Amphioxus</name>
    <dbReference type="NCBI Taxonomy" id="7739"/>
    <lineage>
        <taxon>Eukaryota</taxon>
        <taxon>Metazoa</taxon>
        <taxon>Chordata</taxon>
        <taxon>Cephalochordata</taxon>
        <taxon>Leptocardii</taxon>
        <taxon>Amphioxiformes</taxon>
        <taxon>Branchiostomatidae</taxon>
        <taxon>Branchiostoma</taxon>
    </lineage>
</organism>
<dbReference type="GeneID" id="118416509"/>
<dbReference type="PANTHER" id="PTHR48465">
    <property type="entry name" value="PROTEIN SSUH2 HOMOLOG"/>
    <property type="match status" value="1"/>
</dbReference>
<keyword evidence="1" id="KW-1185">Reference proteome</keyword>
<accession>A0A9J7MSG1</accession>
<name>A0A9J7MSG1_BRAFL</name>
<reference evidence="1" key="1">
    <citation type="journal article" date="2020" name="Nat. Ecol. Evol.">
        <title>Deeply conserved synteny resolves early events in vertebrate evolution.</title>
        <authorList>
            <person name="Simakov O."/>
            <person name="Marletaz F."/>
            <person name="Yue J.X."/>
            <person name="O'Connell B."/>
            <person name="Jenkins J."/>
            <person name="Brandt A."/>
            <person name="Calef R."/>
            <person name="Tung C.H."/>
            <person name="Huang T.K."/>
            <person name="Schmutz J."/>
            <person name="Satoh N."/>
            <person name="Yu J.K."/>
            <person name="Putnam N.H."/>
            <person name="Green R.E."/>
            <person name="Rokhsar D.S."/>
        </authorList>
    </citation>
    <scope>NUCLEOTIDE SEQUENCE [LARGE SCALE GENOMIC DNA]</scope>
    <source>
        <strain evidence="1">S238N-H82</strain>
    </source>
</reference>